<dbReference type="Gene3D" id="3.30.950.30">
    <property type="entry name" value="Schlafen, AAA domain"/>
    <property type="match status" value="1"/>
</dbReference>
<protein>
    <recommendedName>
        <fullName evidence="1">Schlafen AlbA-2 domain-containing protein</fullName>
    </recommendedName>
</protein>
<reference evidence="2 3" key="1">
    <citation type="submission" date="2022-11" db="EMBL/GenBank/DDBJ databases">
        <title>Genome Sequencing of Nocardia sp. ON39_IFM12276 and assembly.</title>
        <authorList>
            <person name="Shimojima M."/>
            <person name="Toyokawa M."/>
            <person name="Uesaka K."/>
        </authorList>
    </citation>
    <scope>NUCLEOTIDE SEQUENCE [LARGE SCALE GENOMIC DNA]</scope>
    <source>
        <strain evidence="2 3">IFM 12276</strain>
    </source>
</reference>
<name>A0ABM8CR68_9NOCA</name>
<gene>
    <name evidence="2" type="ORF">IFM12276_03450</name>
</gene>
<dbReference type="RefSeq" id="WP_281877262.1">
    <property type="nucleotide sequence ID" value="NZ_AP026978.1"/>
</dbReference>
<dbReference type="Proteomes" id="UP001317870">
    <property type="component" value="Chromosome"/>
</dbReference>
<sequence length="194" mass="21182">MQLQEVLALIASGEGQTVEFKQTTGTSEAATRTLAAFASQPQGGAVIFGVNSDGSPHRGFQLGLETSARLAGTIKAKTLSMTTGLPLAVQMFEFRTPDRLVACVPPGADTGGPYLADGFRWQRVGSSTNKVQIDYQHLARVYQQHLRDDSSYFGIKFCPECGSQDFQTASQVAPHDVLIYIIRCKRCDWSDWSE</sequence>
<evidence type="ECO:0000313" key="2">
    <source>
        <dbReference type="EMBL" id="BDT97316.1"/>
    </source>
</evidence>
<organism evidence="2 3">
    <name type="scientific">Nocardia sputorum</name>
    <dbReference type="NCBI Taxonomy" id="2984338"/>
    <lineage>
        <taxon>Bacteria</taxon>
        <taxon>Bacillati</taxon>
        <taxon>Actinomycetota</taxon>
        <taxon>Actinomycetes</taxon>
        <taxon>Mycobacteriales</taxon>
        <taxon>Nocardiaceae</taxon>
        <taxon>Nocardia</taxon>
    </lineage>
</organism>
<dbReference type="InterPro" id="IPR007421">
    <property type="entry name" value="Schlafen_AlbA_2_dom"/>
</dbReference>
<evidence type="ECO:0000259" key="1">
    <source>
        <dbReference type="Pfam" id="PF04326"/>
    </source>
</evidence>
<dbReference type="EMBL" id="AP026978">
    <property type="protein sequence ID" value="BDT97316.1"/>
    <property type="molecule type" value="Genomic_DNA"/>
</dbReference>
<evidence type="ECO:0000313" key="3">
    <source>
        <dbReference type="Proteomes" id="UP001317870"/>
    </source>
</evidence>
<feature type="domain" description="Schlafen AlbA-2" evidence="1">
    <location>
        <begin position="14"/>
        <end position="131"/>
    </location>
</feature>
<dbReference type="Pfam" id="PF04326">
    <property type="entry name" value="SLFN_AlbA_2"/>
    <property type="match status" value="1"/>
</dbReference>
<keyword evidence="3" id="KW-1185">Reference proteome</keyword>
<proteinExistence type="predicted"/>
<accession>A0ABM8CR68</accession>
<dbReference type="InterPro" id="IPR038461">
    <property type="entry name" value="Schlafen_AlbA_2_dom_sf"/>
</dbReference>